<protein>
    <recommendedName>
        <fullName evidence="6">Translocation and assembly module TamB C-terminal domain-containing protein</fullName>
    </recommendedName>
</protein>
<evidence type="ECO:0000256" key="3">
    <source>
        <dbReference type="ARBA" id="ARBA00022989"/>
    </source>
</evidence>
<dbReference type="GO" id="GO:0005886">
    <property type="term" value="C:plasma membrane"/>
    <property type="evidence" value="ECO:0007669"/>
    <property type="project" value="InterPro"/>
</dbReference>
<dbReference type="Pfam" id="PF04357">
    <property type="entry name" value="TamB"/>
    <property type="match status" value="1"/>
</dbReference>
<dbReference type="Proteomes" id="UP000199306">
    <property type="component" value="Unassembled WGS sequence"/>
</dbReference>
<evidence type="ECO:0000313" key="8">
    <source>
        <dbReference type="Proteomes" id="UP000199306"/>
    </source>
</evidence>
<evidence type="ECO:0000256" key="2">
    <source>
        <dbReference type="ARBA" id="ARBA00022692"/>
    </source>
</evidence>
<proteinExistence type="predicted"/>
<reference evidence="7 8" key="1">
    <citation type="submission" date="2016-10" db="EMBL/GenBank/DDBJ databases">
        <authorList>
            <person name="de Groot N.N."/>
        </authorList>
    </citation>
    <scope>NUCLEOTIDE SEQUENCE [LARGE SCALE GENOMIC DNA]</scope>
    <source>
        <strain evidence="8">E92,LMG 26720,CCM 7988</strain>
    </source>
</reference>
<dbReference type="OrthoDB" id="9811276at2"/>
<evidence type="ECO:0000259" key="6">
    <source>
        <dbReference type="Pfam" id="PF04357"/>
    </source>
</evidence>
<dbReference type="RefSeq" id="WP_092019849.1">
    <property type="nucleotide sequence ID" value="NZ_FOXH01000024.1"/>
</dbReference>
<evidence type="ECO:0000256" key="4">
    <source>
        <dbReference type="ARBA" id="ARBA00023136"/>
    </source>
</evidence>
<evidence type="ECO:0000313" key="7">
    <source>
        <dbReference type="EMBL" id="SFQ50799.1"/>
    </source>
</evidence>
<name>A0A1I5Z2V0_9BACT</name>
<dbReference type="PANTHER" id="PTHR36985">
    <property type="entry name" value="TRANSLOCATION AND ASSEMBLY MODULE SUBUNIT TAMB"/>
    <property type="match status" value="1"/>
</dbReference>
<evidence type="ECO:0000256" key="5">
    <source>
        <dbReference type="SAM" id="Phobius"/>
    </source>
</evidence>
<keyword evidence="4 5" id="KW-0472">Membrane</keyword>
<organism evidence="7 8">
    <name type="scientific">Pseudarcicella hirudinis</name>
    <dbReference type="NCBI Taxonomy" id="1079859"/>
    <lineage>
        <taxon>Bacteria</taxon>
        <taxon>Pseudomonadati</taxon>
        <taxon>Bacteroidota</taxon>
        <taxon>Cytophagia</taxon>
        <taxon>Cytophagales</taxon>
        <taxon>Flectobacillaceae</taxon>
        <taxon>Pseudarcicella</taxon>
    </lineage>
</organism>
<dbReference type="EMBL" id="FOXH01000024">
    <property type="protein sequence ID" value="SFQ50799.1"/>
    <property type="molecule type" value="Genomic_DNA"/>
</dbReference>
<dbReference type="InterPro" id="IPR007452">
    <property type="entry name" value="TamB_C"/>
</dbReference>
<keyword evidence="3 5" id="KW-1133">Transmembrane helix</keyword>
<keyword evidence="8" id="KW-1185">Reference proteome</keyword>
<feature type="domain" description="Translocation and assembly module TamB C-terminal" evidence="6">
    <location>
        <begin position="1178"/>
        <end position="1629"/>
    </location>
</feature>
<comment type="subcellular location">
    <subcellularLocation>
        <location evidence="1">Membrane</location>
        <topology evidence="1">Single-pass membrane protein</topology>
    </subcellularLocation>
</comment>
<keyword evidence="2 5" id="KW-0812">Transmembrane</keyword>
<dbReference type="GO" id="GO:0009306">
    <property type="term" value="P:protein secretion"/>
    <property type="evidence" value="ECO:0007669"/>
    <property type="project" value="InterPro"/>
</dbReference>
<dbReference type="PANTHER" id="PTHR36985:SF1">
    <property type="entry name" value="TRANSLOCATION AND ASSEMBLY MODULE SUBUNIT TAMB"/>
    <property type="match status" value="1"/>
</dbReference>
<gene>
    <name evidence="7" type="ORF">SAMN04515674_1246</name>
</gene>
<dbReference type="STRING" id="1079859.SAMN04515674_1246"/>
<evidence type="ECO:0000256" key="1">
    <source>
        <dbReference type="ARBA" id="ARBA00004167"/>
    </source>
</evidence>
<feature type="transmembrane region" description="Helical" evidence="5">
    <location>
        <begin position="7"/>
        <end position="26"/>
    </location>
</feature>
<sequence>MKRFFNIFDIVLDLLVIFLVGLFLFLRSEDGQNFLTKQVVSYLDEKLNTRFEIKKIRYRIPDWIALEGVYVEDLTKDTLVSGGNVRIDLNMLGLLKNNVGIDKIELENIRLKIKRTLPDTAFNFNFLVKAFTDTAATSEKDTASPSKPLVINLKKVILKNVHLTYNDQVIGTDADADLQNAITQFDAFDLNTSKYHIQKIDLNTAKIALNLYKPLKETPPSQTKKPSSDTLDFKLGDVRLLNVDWRLQQEESGLTNVVKLGVFEAKGDKIYLEAQKVHLKNIYLSNTSASVKMAKKAPEKAKTESSSPNNWAVVTDKVIFRNNTVQFDDDNKTNQKTGLDYYHLGFKKLNLEAERLTYAPDRITGWIQSGSFAEKSGFSLEKLQTDFAYTNTQTFLKRLYFKTPKTILRDELVLNYASQEQLSKNPGSTKVKLNLKNSQLAFSDVLLLMPDLAKTPPFKDNTQEILKFDGTATGTINRLSVSKFSMTGFQNARLQLSGEITGLPDADKTSLNLKVNEFTATKKDILKVLPPKTLPDNIELPERFAVKGTVAGGLKNLKINANLTSDLGNAFFDGSLINITASQNQTYKGNFSLDDFDMGKFLKKSDQIGKITLKGEVDGKGFDVKTMTTSIKGSIEKAFLNGYEYKNTELTANISNQLADIQASIDDPNIALKLNTKVNLARDFPGINGDMQVREINLKALGFYPDNLIIKGDIDIAMSNTDPANPEGKIDINKGILIKNGKSYSLENTTLFASSSGEDRLFRLSAPFLKASMRGNFNYLEVPDIMLTAINKYFTIPEVKYKPVEQPYHFTLEAKVSKHPVFAAFLPSLSKLDTVRLAARMDSRKDTILAASISMPFIEYDTIRVSNVKMNLTGDHSKMNYNASLDKVVFNDYKLRKTFLSGEVADNRANFNLAMKDSLNKEQYHLDGFVQNVENLYRMHLNQKGLLLNYQTWDADSAGYIQYSKDGLLVNNFLLKQGIQRLSVNTMDATPNGPLYIEADSLNIATFVTIATQDSLMAGGKLNGKITLSNYMQNPSFIGDLAIHNFLFQQTAIGDLIINTYNDSANKITAKASLINSRNDISLIGNYLLNSQEPLDFNLDINKLGAETIAAFSFGQLRHAIGNLRGKTSIKGAVNKPLLNGNLNFDAVAFDITQLGSRYVINKQDLTFVNQQVKFKNFTVSDTLNQPLIVNGDVSFANIPDVAYDLKVSATNFMVLNATQKDNDFFYGKGFVDANLIVKGVSSKATIDGDIKVKDNSKITVVMPDNTAETSEQDDIIVFVKDRKNKTTAEPDSVKKEHYAAADLFTEMSLNIEVNDKSEFIIIIDPLNGDNLKVKGKAQLNAGISQGGQPYILGLYELTEGSYDLSFEVLKRQFVIQKGGTMLWSGDPTNAYANITAIYKVDVAPYDLVLSDSPANLDLYRQKMSFNVLLKMEGYLKNIQPSFAIELADVQPSSVTTEVYDKVKEKLSTKNSSIGGSSSIVNNTAELNKQVFALLVLNRFFSEKSGDFFSGVSPEAIARQSVSKLLSDQLDRLASDLVTGVKLNVNLASTQGYTNGALTGRTDLSVGLSKAFLNEKLTVVVGRNFELENTAASQRNSAEIFDNVSLNYSLSDDGRYMVRVYRKNQYQAVLEGFVVETGVSFAVTMDYEKFKEIFKK</sequence>
<accession>A0A1I5Z2V0</accession>